<feature type="region of interest" description="Disordered" evidence="1">
    <location>
        <begin position="1280"/>
        <end position="1311"/>
    </location>
</feature>
<dbReference type="SUPFAM" id="SSF56112">
    <property type="entry name" value="Protein kinase-like (PK-like)"/>
    <property type="match status" value="1"/>
</dbReference>
<feature type="compositionally biased region" description="Low complexity" evidence="1">
    <location>
        <begin position="128"/>
        <end position="149"/>
    </location>
</feature>
<dbReference type="InterPro" id="IPR011009">
    <property type="entry name" value="Kinase-like_dom_sf"/>
</dbReference>
<evidence type="ECO:0000259" key="2">
    <source>
        <dbReference type="Pfam" id="PF19974"/>
    </source>
</evidence>
<dbReference type="OMA" id="HIDWINL"/>
<feature type="compositionally biased region" description="Low complexity" evidence="1">
    <location>
        <begin position="800"/>
        <end position="817"/>
    </location>
</feature>
<protein>
    <recommendedName>
        <fullName evidence="2">Ternary complex associated domain-containing protein</fullName>
    </recommendedName>
</protein>
<dbReference type="InterPro" id="IPR045544">
    <property type="entry name" value="TCAD9"/>
</dbReference>
<keyword evidence="4" id="KW-1185">Reference proteome</keyword>
<feature type="region of interest" description="Disordered" evidence="1">
    <location>
        <begin position="744"/>
        <end position="849"/>
    </location>
</feature>
<feature type="compositionally biased region" description="Basic and acidic residues" evidence="1">
    <location>
        <begin position="788"/>
        <end position="799"/>
    </location>
</feature>
<dbReference type="SUPFAM" id="SSF52799">
    <property type="entry name" value="(Phosphotyrosine protein) phosphatases II"/>
    <property type="match status" value="1"/>
</dbReference>
<feature type="compositionally biased region" description="Polar residues" evidence="1">
    <location>
        <begin position="1397"/>
        <end position="1409"/>
    </location>
</feature>
<feature type="compositionally biased region" description="Polar residues" evidence="1">
    <location>
        <begin position="1295"/>
        <end position="1304"/>
    </location>
</feature>
<organism evidence="3 4">
    <name type="scientific">Naegleria fowleri</name>
    <name type="common">Brain eating amoeba</name>
    <dbReference type="NCBI Taxonomy" id="5763"/>
    <lineage>
        <taxon>Eukaryota</taxon>
        <taxon>Discoba</taxon>
        <taxon>Heterolobosea</taxon>
        <taxon>Tetramitia</taxon>
        <taxon>Eutetramitia</taxon>
        <taxon>Vahlkampfiidae</taxon>
        <taxon>Naegleria</taxon>
    </lineage>
</organism>
<dbReference type="Gene3D" id="3.90.190.10">
    <property type="entry name" value="Protein tyrosine phosphatase superfamily"/>
    <property type="match status" value="1"/>
</dbReference>
<evidence type="ECO:0000256" key="1">
    <source>
        <dbReference type="SAM" id="MobiDB-lite"/>
    </source>
</evidence>
<dbReference type="VEuPathDB" id="AmoebaDB:NF0095440"/>
<dbReference type="EMBL" id="VFQX01000064">
    <property type="protein sequence ID" value="KAF0972918.1"/>
    <property type="molecule type" value="Genomic_DNA"/>
</dbReference>
<sequence>MASQQHSIITPPKGLFISVPSLNHGMMINSTMNHLIGNNHLHNNSNNLTPNANGNNASINHSNYLNHHHYHHHHYPLVATSTSLSYGTKNSSSSSSSSSSLLHSGASTTAAYPSSSPLLANSLSSPTLTASNANMGQSSPLSPMNNNPSQANNTSSSDINASNSENQVEDFGILITCCLQNDFIGKFPGSVGTNYSSSLDYDSSTFMHVGKPESQRLLGSDYKSGPLKSFMSWARRQSSNHLEIIHVRFWNEIDENKCKTVPHHNNSSDGHNKKHHPSSANASSPIHSPFLCNGLFSVKGTSGANLVLNLDKDIPNRDNESYVNITNVNAFYGTDLELKIANAIDRKQKQLDAENSTNGTNKKLNVKIGVIGVWTESTIQYLFYELSTRYARFSKLLSTCSALTASRSRHQHFSSLQQLERYFNVSILYSLCDFQEWLIPFWWKKNPSSSIVSSGRFLFKQLVRSPGAPQDLSASSEVSPVPILDLMDNEECTSQLGTSSADENVVAHQIMPCFHWKSIGDDLNKLSDVDKEIICLLYHDSTDVVFSRLSGGHSGSWVFKVRSKDLMGHVQATSILKIGRRGPITRERVNFEKVEEILGNNAPQIRGFCELKDRAGIKFAYASMIEDDFQFASSDSDLMSPKSPTSPHIAASAKRAPSSFRELYMSGGSMSTIKSVLHRVFYGVLGRFYDAAVSEQIDLFETYDFDGKGWAWHTGGTDNPDAVRNRIVSIFSELQDCSFFEPRQIPKTQQQQNASTTTGTLSTPTTSATSASSSIEPTSGSIFDISPEEYHGSTHEHVKTSTSSSITTSSTASTSQTGQLSPSNSQSPTSAIPNGGTTIGTPSKIPTQPGEEKYLIFPGGFRVKNIVHFLRDSLPKIKQGYLAKSFHYVSYVHGDLNGRNIILDTNENVWLIDFEYTERTHILKDVAKLENDILFEYTLIDSEKELEEALIITKELVSVKDLAEPLPTMLVGLKSEKLKRAWEAVVELHGITKRLVRGDRNPVQLDIVLLRYTLHSATLSSLNLYQRAWAIATACALAQKIERKAFRNDKYHIDWINLKSIDSTMWVTPHSAEKPNEHTSTTSEPTCGASNHEEEETHAIKKRKHGRLGISILPGRPSHGGVMQNDLRVLQKNNVKKLVILATQEELERLSGDLIQEATNLGIETKFVPVMQRHPPPMNYTILLCEWMREAIDVNMENVVIVSVSGLGRSGTLASCLLLLRQPLALDAKTAMNAVKLVRGPRVIENSRQAKFVEEFHRIILRRLEKGVIDFSQQQQNPSQYAYNSHNSINSSSSGVTATMTTASPRKPSLGSLQQECHPFTQNCGESSPRKPIFTPLLLSSHHHHYFNGGNNTPSMTEDLSIYSPLPVSSIYFSNGNNGNTMTNEEQQKSMMKSVKSFDSLSSMFSERK</sequence>
<dbReference type="Proteomes" id="UP000444721">
    <property type="component" value="Unassembled WGS sequence"/>
</dbReference>
<dbReference type="OrthoDB" id="4177236at2759"/>
<dbReference type="RefSeq" id="XP_044557632.1">
    <property type="nucleotide sequence ID" value="XM_044712659.1"/>
</dbReference>
<reference evidence="3 4" key="1">
    <citation type="journal article" date="2019" name="Sci. Rep.">
        <title>Nanopore sequencing improves the draft genome of the human pathogenic amoeba Naegleria fowleri.</title>
        <authorList>
            <person name="Liechti N."/>
            <person name="Schurch N."/>
            <person name="Bruggmann R."/>
            <person name="Wittwer M."/>
        </authorList>
    </citation>
    <scope>NUCLEOTIDE SEQUENCE [LARGE SCALE GENOMIC DNA]</scope>
    <source>
        <strain evidence="3 4">ATCC 30894</strain>
    </source>
</reference>
<feature type="region of interest" description="Disordered" evidence="1">
    <location>
        <begin position="1377"/>
        <end position="1409"/>
    </location>
</feature>
<feature type="region of interest" description="Disordered" evidence="1">
    <location>
        <begin position="128"/>
        <end position="162"/>
    </location>
</feature>
<evidence type="ECO:0000313" key="3">
    <source>
        <dbReference type="EMBL" id="KAF0972918.1"/>
    </source>
</evidence>
<feature type="compositionally biased region" description="Polar residues" evidence="1">
    <location>
        <begin position="150"/>
        <end position="162"/>
    </location>
</feature>
<dbReference type="VEuPathDB" id="AmoebaDB:NfTy_010580"/>
<feature type="region of interest" description="Disordered" evidence="1">
    <location>
        <begin position="1070"/>
        <end position="1092"/>
    </location>
</feature>
<gene>
    <name evidence="3" type="ORF">FDP41_008770</name>
</gene>
<feature type="compositionally biased region" description="Polar residues" evidence="1">
    <location>
        <begin position="1078"/>
        <end position="1089"/>
    </location>
</feature>
<feature type="compositionally biased region" description="Low complexity" evidence="1">
    <location>
        <begin position="755"/>
        <end position="782"/>
    </location>
</feature>
<dbReference type="GeneID" id="68115988"/>
<feature type="domain" description="Ternary complex associated" evidence="2">
    <location>
        <begin position="659"/>
        <end position="1012"/>
    </location>
</feature>
<dbReference type="InterPro" id="IPR029021">
    <property type="entry name" value="Prot-tyrosine_phosphatase-like"/>
</dbReference>
<dbReference type="Gene3D" id="3.90.1200.10">
    <property type="match status" value="1"/>
</dbReference>
<comment type="caution">
    <text evidence="3">The sequence shown here is derived from an EMBL/GenBank/DDBJ whole genome shotgun (WGS) entry which is preliminary data.</text>
</comment>
<dbReference type="Pfam" id="PF19974">
    <property type="entry name" value="TCAD9"/>
    <property type="match status" value="1"/>
</dbReference>
<feature type="region of interest" description="Disordered" evidence="1">
    <location>
        <begin position="260"/>
        <end position="283"/>
    </location>
</feature>
<feature type="compositionally biased region" description="Low complexity" evidence="1">
    <location>
        <begin position="1284"/>
        <end position="1294"/>
    </location>
</feature>
<dbReference type="VEuPathDB" id="AmoebaDB:FDP41_008770"/>
<proteinExistence type="predicted"/>
<feature type="region of interest" description="Disordered" evidence="1">
    <location>
        <begin position="83"/>
        <end position="106"/>
    </location>
</feature>
<feature type="compositionally biased region" description="Polar residues" evidence="1">
    <location>
        <begin position="818"/>
        <end position="846"/>
    </location>
</feature>
<evidence type="ECO:0000313" key="4">
    <source>
        <dbReference type="Proteomes" id="UP000444721"/>
    </source>
</evidence>
<accession>A0A6A5BG17</accession>
<name>A0A6A5BG17_NAEFO</name>